<evidence type="ECO:0000313" key="2">
    <source>
        <dbReference type="Proteomes" id="UP000811609"/>
    </source>
</evidence>
<evidence type="ECO:0000313" key="1">
    <source>
        <dbReference type="EMBL" id="KAG6648719.1"/>
    </source>
</evidence>
<gene>
    <name evidence="1" type="ORF">CIPAW_07G165200</name>
</gene>
<comment type="caution">
    <text evidence="1">The sequence shown here is derived from an EMBL/GenBank/DDBJ whole genome shotgun (WGS) entry which is preliminary data.</text>
</comment>
<reference evidence="1" key="1">
    <citation type="submission" date="2020-12" db="EMBL/GenBank/DDBJ databases">
        <title>WGS assembly of Carya illinoinensis cv. Pawnee.</title>
        <authorList>
            <person name="Platts A."/>
            <person name="Shu S."/>
            <person name="Wright S."/>
            <person name="Barry K."/>
            <person name="Edger P."/>
            <person name="Pires J.C."/>
            <person name="Schmutz J."/>
        </authorList>
    </citation>
    <scope>NUCLEOTIDE SEQUENCE</scope>
    <source>
        <tissue evidence="1">Leaf</tissue>
    </source>
</reference>
<organism evidence="1 2">
    <name type="scientific">Carya illinoinensis</name>
    <name type="common">Pecan</name>
    <dbReference type="NCBI Taxonomy" id="32201"/>
    <lineage>
        <taxon>Eukaryota</taxon>
        <taxon>Viridiplantae</taxon>
        <taxon>Streptophyta</taxon>
        <taxon>Embryophyta</taxon>
        <taxon>Tracheophyta</taxon>
        <taxon>Spermatophyta</taxon>
        <taxon>Magnoliopsida</taxon>
        <taxon>eudicotyledons</taxon>
        <taxon>Gunneridae</taxon>
        <taxon>Pentapetalae</taxon>
        <taxon>rosids</taxon>
        <taxon>fabids</taxon>
        <taxon>Fagales</taxon>
        <taxon>Juglandaceae</taxon>
        <taxon>Carya</taxon>
    </lineage>
</organism>
<protein>
    <submittedName>
        <fullName evidence="1">Uncharacterized protein</fullName>
    </submittedName>
</protein>
<dbReference type="EMBL" id="CM031815">
    <property type="protein sequence ID" value="KAG6648719.1"/>
    <property type="molecule type" value="Genomic_DNA"/>
</dbReference>
<dbReference type="Proteomes" id="UP000811609">
    <property type="component" value="Chromosome 7"/>
</dbReference>
<dbReference type="AlphaFoldDB" id="A0A8T1PVZ3"/>
<accession>A0A8T1PVZ3</accession>
<sequence>MYNHLNINIIFTVILQSTVTLTYNKCLLPICTSKNYGHTLLLHAFSFTTLTFYPTHTNCFSSFFFFPHFFLSKNSHYHYITLLYTCSNSDGKAAGKKAAAQSFAVKLDRSCEKGSSLPALRATPIPHTSPLLLFGIISGWT</sequence>
<name>A0A8T1PVZ3_CARIL</name>
<keyword evidence="2" id="KW-1185">Reference proteome</keyword>
<proteinExistence type="predicted"/>